<keyword evidence="4" id="KW-1185">Reference proteome</keyword>
<feature type="domain" description="Heterokaryon incompatibility" evidence="2">
    <location>
        <begin position="1"/>
        <end position="98"/>
    </location>
</feature>
<organism evidence="3 4">
    <name type="scientific">Saxophila tyrrhenica</name>
    <dbReference type="NCBI Taxonomy" id="1690608"/>
    <lineage>
        <taxon>Eukaryota</taxon>
        <taxon>Fungi</taxon>
        <taxon>Dikarya</taxon>
        <taxon>Ascomycota</taxon>
        <taxon>Pezizomycotina</taxon>
        <taxon>Dothideomycetes</taxon>
        <taxon>Dothideomycetidae</taxon>
        <taxon>Mycosphaerellales</taxon>
        <taxon>Extremaceae</taxon>
        <taxon>Saxophila</taxon>
    </lineage>
</organism>
<dbReference type="InterPro" id="IPR010730">
    <property type="entry name" value="HET"/>
</dbReference>
<reference evidence="3 4" key="1">
    <citation type="submission" date="2023-08" db="EMBL/GenBank/DDBJ databases">
        <title>Black Yeasts Isolated from many extreme environments.</title>
        <authorList>
            <person name="Coleine C."/>
            <person name="Stajich J.E."/>
            <person name="Selbmann L."/>
        </authorList>
    </citation>
    <scope>NUCLEOTIDE SEQUENCE [LARGE SCALE GENOMIC DNA]</scope>
    <source>
        <strain evidence="3 4">CCFEE 5935</strain>
    </source>
</reference>
<dbReference type="AlphaFoldDB" id="A0AAV9PF10"/>
<accession>A0AAV9PF10</accession>
<comment type="caution">
    <text evidence="3">The sequence shown here is derived from an EMBL/GenBank/DDBJ whole genome shotgun (WGS) entry which is preliminary data.</text>
</comment>
<gene>
    <name evidence="3" type="ORF">LTR77_004996</name>
</gene>
<feature type="compositionally biased region" description="Polar residues" evidence="1">
    <location>
        <begin position="137"/>
        <end position="147"/>
    </location>
</feature>
<evidence type="ECO:0000313" key="3">
    <source>
        <dbReference type="EMBL" id="KAK5170408.1"/>
    </source>
</evidence>
<dbReference type="Pfam" id="PF06985">
    <property type="entry name" value="HET"/>
    <property type="match status" value="1"/>
</dbReference>
<dbReference type="InterPro" id="IPR052895">
    <property type="entry name" value="HetReg/Transcr_Mod"/>
</dbReference>
<protein>
    <recommendedName>
        <fullName evidence="2">Heterokaryon incompatibility domain-containing protein</fullName>
    </recommendedName>
</protein>
<sequence length="468" mass="52721">MTEIFGRAHRVIAWLGRHAHDTWTALRWTSLASWTDNSAFRTVMLSDGWKPTITEKLRNTHHEQVLQNMCETHQTSAVTGSRDILSRSWFKRLWIKQEVWAANELEFRCGTFQFSWEQLQRMGRLFELMGQQTAARCGESHSQSSSEDPFRSLDEPKTQRVTRLKTTYESGEALARALWSTAGSECSEPRDRVYAITAMGEVCGGEQALETGCIKSANKLKPFARRPFLVIDYKKSISSVFQDIVRYAIRIAMCLDVLAVLWRGPGGEEFGVSFGGTIDDEELPSWCPNLSQPLRQRVPYDTKVESFARPSTRCIAPSETEPNVLRLLGVTIGNISATRRNAHVVLNPSFRQQLLASRKSIVLQVVGRYSLWDPEQSPEWADLDITPYSFSPDSSGMRAEDVVVGVEGSEALFVLRPADGSDGYFTLVGLTYADGRKGQSDAGTLEDAMPWLLWDARICNELEEYIVV</sequence>
<feature type="region of interest" description="Disordered" evidence="1">
    <location>
        <begin position="137"/>
        <end position="156"/>
    </location>
</feature>
<dbReference type="PANTHER" id="PTHR24148:SF64">
    <property type="entry name" value="HETEROKARYON INCOMPATIBILITY DOMAIN-CONTAINING PROTEIN"/>
    <property type="match status" value="1"/>
</dbReference>
<dbReference type="Proteomes" id="UP001337655">
    <property type="component" value="Unassembled WGS sequence"/>
</dbReference>
<evidence type="ECO:0000313" key="4">
    <source>
        <dbReference type="Proteomes" id="UP001337655"/>
    </source>
</evidence>
<evidence type="ECO:0000256" key="1">
    <source>
        <dbReference type="SAM" id="MobiDB-lite"/>
    </source>
</evidence>
<dbReference type="PANTHER" id="PTHR24148">
    <property type="entry name" value="ANKYRIN REPEAT DOMAIN-CONTAINING PROTEIN 39 HOMOLOG-RELATED"/>
    <property type="match status" value="1"/>
</dbReference>
<dbReference type="RefSeq" id="XP_064659606.1">
    <property type="nucleotide sequence ID" value="XM_064802245.1"/>
</dbReference>
<evidence type="ECO:0000259" key="2">
    <source>
        <dbReference type="Pfam" id="PF06985"/>
    </source>
</evidence>
<dbReference type="GeneID" id="89926340"/>
<proteinExistence type="predicted"/>
<name>A0AAV9PF10_9PEZI</name>
<dbReference type="EMBL" id="JAVRRT010000007">
    <property type="protein sequence ID" value="KAK5170408.1"/>
    <property type="molecule type" value="Genomic_DNA"/>
</dbReference>